<dbReference type="PANTHER" id="PTHR43245">
    <property type="entry name" value="BIFUNCTIONAL POLYMYXIN RESISTANCE PROTEIN ARNA"/>
    <property type="match status" value="1"/>
</dbReference>
<dbReference type="SUPFAM" id="SSF51735">
    <property type="entry name" value="NAD(P)-binding Rossmann-fold domains"/>
    <property type="match status" value="1"/>
</dbReference>
<feature type="domain" description="NAD-dependent epimerase/dehydratase" evidence="1">
    <location>
        <begin position="4"/>
        <end position="218"/>
    </location>
</feature>
<dbReference type="Gene3D" id="3.40.50.720">
    <property type="entry name" value="NAD(P)-binding Rossmann-like Domain"/>
    <property type="match status" value="1"/>
</dbReference>
<dbReference type="Proteomes" id="UP000886887">
    <property type="component" value="Unassembled WGS sequence"/>
</dbReference>
<dbReference type="CDD" id="cd05265">
    <property type="entry name" value="SDR_a1"/>
    <property type="match status" value="1"/>
</dbReference>
<dbReference type="EMBL" id="DVFJ01000002">
    <property type="protein sequence ID" value="HIQ70707.1"/>
    <property type="molecule type" value="Genomic_DNA"/>
</dbReference>
<gene>
    <name evidence="2" type="ORF">IAB73_00600</name>
</gene>
<evidence type="ECO:0000259" key="1">
    <source>
        <dbReference type="Pfam" id="PF01370"/>
    </source>
</evidence>
<proteinExistence type="predicted"/>
<dbReference type="InterPro" id="IPR013055">
    <property type="entry name" value="Tachy_Neuro_lke_CS"/>
</dbReference>
<evidence type="ECO:0000313" key="2">
    <source>
        <dbReference type="EMBL" id="HIQ70707.1"/>
    </source>
</evidence>
<organism evidence="2 3">
    <name type="scientific">Candidatus Onthenecus intestinigallinarum</name>
    <dbReference type="NCBI Taxonomy" id="2840875"/>
    <lineage>
        <taxon>Bacteria</taxon>
        <taxon>Bacillati</taxon>
        <taxon>Bacillota</taxon>
        <taxon>Clostridia</taxon>
        <taxon>Eubacteriales</taxon>
        <taxon>Candidatus Onthenecus</taxon>
    </lineage>
</organism>
<evidence type="ECO:0000313" key="3">
    <source>
        <dbReference type="Proteomes" id="UP000886887"/>
    </source>
</evidence>
<dbReference type="Pfam" id="PF01370">
    <property type="entry name" value="Epimerase"/>
    <property type="match status" value="1"/>
</dbReference>
<accession>A0A9D0Z7S2</accession>
<dbReference type="PROSITE" id="PS00267">
    <property type="entry name" value="TACHYKININ"/>
    <property type="match status" value="1"/>
</dbReference>
<dbReference type="AlphaFoldDB" id="A0A9D0Z7S2"/>
<reference evidence="2" key="2">
    <citation type="journal article" date="2021" name="PeerJ">
        <title>Extensive microbial diversity within the chicken gut microbiome revealed by metagenomics and culture.</title>
        <authorList>
            <person name="Gilroy R."/>
            <person name="Ravi A."/>
            <person name="Getino M."/>
            <person name="Pursley I."/>
            <person name="Horton D.L."/>
            <person name="Alikhan N.F."/>
            <person name="Baker D."/>
            <person name="Gharbi K."/>
            <person name="Hall N."/>
            <person name="Watson M."/>
            <person name="Adriaenssens E.M."/>
            <person name="Foster-Nyarko E."/>
            <person name="Jarju S."/>
            <person name="Secka A."/>
            <person name="Antonio M."/>
            <person name="Oren A."/>
            <person name="Chaudhuri R.R."/>
            <person name="La Ragione R."/>
            <person name="Hildebrand F."/>
            <person name="Pallen M.J."/>
        </authorList>
    </citation>
    <scope>NUCLEOTIDE SEQUENCE</scope>
    <source>
        <strain evidence="2">ChiSxjej2B14-6234</strain>
    </source>
</reference>
<sequence>MKALFIGGTGTISTAVTRLALQRGWDMTLLNRGNRPVPEGARSVVADIADERAVAAALQGERFDVVADFIVFDVEQARRDIRLFQGMTDQYFFISSASAYHKPPRGSVITESTPLHNPYWEYSRKKAACEDALMAAYRETGFPVTIVRPSHTYCERSIPVPIHGDKGGYQVLARMLAGKPVLVPGDGASLWTLTHSDDFAKAFVGLMGRREALGEAYTITSDEQLTWDQVVEVIARTLGVEARPYHIATDFLTACAPSYIGPMQGDKSNSVIFDCAKVKRLVPDFICTKPFDLGVKQAWDYIRTHEDCRVEDPAFDALCDRIIAAHEAGKRAFQK</sequence>
<protein>
    <submittedName>
        <fullName evidence="2">SDR family oxidoreductase</fullName>
    </submittedName>
</protein>
<comment type="caution">
    <text evidence="2">The sequence shown here is derived from an EMBL/GenBank/DDBJ whole genome shotgun (WGS) entry which is preliminary data.</text>
</comment>
<dbReference type="InterPro" id="IPR050177">
    <property type="entry name" value="Lipid_A_modif_metabolic_enz"/>
</dbReference>
<name>A0A9D0Z7S2_9FIRM</name>
<dbReference type="InterPro" id="IPR001509">
    <property type="entry name" value="Epimerase_deHydtase"/>
</dbReference>
<reference evidence="2" key="1">
    <citation type="submission" date="2020-10" db="EMBL/GenBank/DDBJ databases">
        <authorList>
            <person name="Gilroy R."/>
        </authorList>
    </citation>
    <scope>NUCLEOTIDE SEQUENCE</scope>
    <source>
        <strain evidence="2">ChiSxjej2B14-6234</strain>
    </source>
</reference>
<dbReference type="InterPro" id="IPR036291">
    <property type="entry name" value="NAD(P)-bd_dom_sf"/>
</dbReference>